<evidence type="ECO:0000313" key="3">
    <source>
        <dbReference type="Proteomes" id="UP000886523"/>
    </source>
</evidence>
<reference evidence="2" key="1">
    <citation type="journal article" date="2020" name="Nat. Commun.">
        <title>Large-scale genome sequencing of mycorrhizal fungi provides insights into the early evolution of symbiotic traits.</title>
        <authorList>
            <person name="Miyauchi S."/>
            <person name="Kiss E."/>
            <person name="Kuo A."/>
            <person name="Drula E."/>
            <person name="Kohler A."/>
            <person name="Sanchez-Garcia M."/>
            <person name="Morin E."/>
            <person name="Andreopoulos B."/>
            <person name="Barry K.W."/>
            <person name="Bonito G."/>
            <person name="Buee M."/>
            <person name="Carver A."/>
            <person name="Chen C."/>
            <person name="Cichocki N."/>
            <person name="Clum A."/>
            <person name="Culley D."/>
            <person name="Crous P.W."/>
            <person name="Fauchery L."/>
            <person name="Girlanda M."/>
            <person name="Hayes R.D."/>
            <person name="Keri Z."/>
            <person name="LaButti K."/>
            <person name="Lipzen A."/>
            <person name="Lombard V."/>
            <person name="Magnuson J."/>
            <person name="Maillard F."/>
            <person name="Murat C."/>
            <person name="Nolan M."/>
            <person name="Ohm R.A."/>
            <person name="Pangilinan J."/>
            <person name="Pereira M.F."/>
            <person name="Perotto S."/>
            <person name="Peter M."/>
            <person name="Pfister S."/>
            <person name="Riley R."/>
            <person name="Sitrit Y."/>
            <person name="Stielow J.B."/>
            <person name="Szollosi G."/>
            <person name="Zifcakova L."/>
            <person name="Stursova M."/>
            <person name="Spatafora J.W."/>
            <person name="Tedersoo L."/>
            <person name="Vaario L.M."/>
            <person name="Yamada A."/>
            <person name="Yan M."/>
            <person name="Wang P."/>
            <person name="Xu J."/>
            <person name="Bruns T."/>
            <person name="Baldrian P."/>
            <person name="Vilgalys R."/>
            <person name="Dunand C."/>
            <person name="Henrissat B."/>
            <person name="Grigoriev I.V."/>
            <person name="Hibbett D."/>
            <person name="Nagy L.G."/>
            <person name="Martin F.M."/>
        </authorList>
    </citation>
    <scope>NUCLEOTIDE SEQUENCE</scope>
    <source>
        <strain evidence="2">UP504</strain>
    </source>
</reference>
<gene>
    <name evidence="2" type="ORF">BS47DRAFT_1487880</name>
</gene>
<protein>
    <submittedName>
        <fullName evidence="2">Uncharacterized protein</fullName>
    </submittedName>
</protein>
<dbReference type="PANTHER" id="PTHR15633">
    <property type="entry name" value="NUCLEOLAR PROTEIN 11"/>
    <property type="match status" value="1"/>
</dbReference>
<dbReference type="GO" id="GO:0005730">
    <property type="term" value="C:nucleolus"/>
    <property type="evidence" value="ECO:0007669"/>
    <property type="project" value="TreeGrafter"/>
</dbReference>
<dbReference type="GO" id="GO:0003723">
    <property type="term" value="F:RNA binding"/>
    <property type="evidence" value="ECO:0007669"/>
    <property type="project" value="TreeGrafter"/>
</dbReference>
<keyword evidence="3" id="KW-1185">Reference proteome</keyword>
<dbReference type="SUPFAM" id="SSF82171">
    <property type="entry name" value="DPP6 N-terminal domain-like"/>
    <property type="match status" value="1"/>
</dbReference>
<dbReference type="EMBL" id="MU129032">
    <property type="protein sequence ID" value="KAF9509604.1"/>
    <property type="molecule type" value="Genomic_DNA"/>
</dbReference>
<accession>A0A9P6DSJ7</accession>
<dbReference type="GO" id="GO:0030490">
    <property type="term" value="P:maturation of SSU-rRNA"/>
    <property type="evidence" value="ECO:0007669"/>
    <property type="project" value="InterPro"/>
</dbReference>
<proteinExistence type="predicted"/>
<organism evidence="2 3">
    <name type="scientific">Hydnum rufescens UP504</name>
    <dbReference type="NCBI Taxonomy" id="1448309"/>
    <lineage>
        <taxon>Eukaryota</taxon>
        <taxon>Fungi</taxon>
        <taxon>Dikarya</taxon>
        <taxon>Basidiomycota</taxon>
        <taxon>Agaricomycotina</taxon>
        <taxon>Agaricomycetes</taxon>
        <taxon>Cantharellales</taxon>
        <taxon>Hydnaceae</taxon>
        <taxon>Hydnum</taxon>
    </lineage>
</organism>
<evidence type="ECO:0000313" key="2">
    <source>
        <dbReference type="EMBL" id="KAF9509604.1"/>
    </source>
</evidence>
<evidence type="ECO:0000256" key="1">
    <source>
        <dbReference type="SAM" id="MobiDB-lite"/>
    </source>
</evidence>
<dbReference type="PANTHER" id="PTHR15633:SF2">
    <property type="entry name" value="NUCLEOLAR PROTEIN 11"/>
    <property type="match status" value="1"/>
</dbReference>
<dbReference type="OrthoDB" id="4349954at2759"/>
<dbReference type="InterPro" id="IPR042859">
    <property type="entry name" value="NOL11"/>
</dbReference>
<sequence>MQACSISDPVPLATYSIAASSSEKGLVSVFATHTPVPHKEDGWVTLTAQGDGIHIMDLANSQPVASHTLGPTTMYAAPALTVVTKNRRITYVAIESSPDIKASERGKIVWFWIQELSQKSAGTLERTTVHLSHQIRTIFTSPTGSHLIAISPQNTVTSVTPNFEVISSRDGGASTDSLLQSWIFAQRECTFAPGTDGSVIVRVLSRSGTKTMLVMDICEADGSLSFLTELPLEDVPPTDIVDCSLSPDGHFSLITRSGHWRYYHADLDNIAGVYPQLYLHDAPLALKSLLFSGTSPYSRPTSLLRLNTSQVLLASTSTTDPSELILQIWDLRYSVLLLSYSTSFPSSLLAGDVTTGDIRLSLVDATSGQAVLIMSTPPSSASASKIKARHRSTVVIIPYAAPITSTIANAMNRSSITVTSKWLASASPLMLNTSQIVAGPDAPNALSLPQDISGKDVLLKEMTRTVASGQFDDTERAFNAWVREETERLTEAAAKARDVEQDLNVSMDDATLTGNGINASTDPLGAPSRDIDIISLLPSTAKKQPKKALPMNPVEDRINLSAQLSHSFVGSVLKIVLEGQRGSASVDKIVNTLLYYRAVTHHMIPTEGGLLRRLAERSDWDTIMTVLLVVPDIPEEELVRLLKLVIQAEIPQQTLEAAQGKKHRCWGRQRYPPTSNGTPISSQSTKPPRLPEVLAALLAYPTSPAAMRVALRSHLSDVRDLLPVIYILEGWTEAYADMGWEDITKKIKSKSSSKKALGEPPAGGFHVAKLRPHQADRLPPFESILVFLQSLLDTSFLALIQHTPAHSLLLNLANVVTPQVEFHVNLEKLRGPLEPFARAAALAIQKKSKDPKREQGPTPAVTSAKVAKRTTRDPPVVVGLYQLEELVF</sequence>
<dbReference type="AlphaFoldDB" id="A0A9P6DSJ7"/>
<comment type="caution">
    <text evidence="2">The sequence shown here is derived from an EMBL/GenBank/DDBJ whole genome shotgun (WGS) entry which is preliminary data.</text>
</comment>
<dbReference type="Proteomes" id="UP000886523">
    <property type="component" value="Unassembled WGS sequence"/>
</dbReference>
<feature type="region of interest" description="Disordered" evidence="1">
    <location>
        <begin position="845"/>
        <end position="868"/>
    </location>
</feature>
<name>A0A9P6DSJ7_9AGAM</name>